<dbReference type="InterPro" id="IPR049517">
    <property type="entry name" value="ACX-like_C"/>
</dbReference>
<dbReference type="AlphaFoldDB" id="A0A848EAE4"/>
<evidence type="ECO:0000313" key="5">
    <source>
        <dbReference type="Proteomes" id="UP000548582"/>
    </source>
</evidence>
<sequence>MIRIATDIGGTFTDIALEAGGRLVTGKVLTTPAAPERGVLQGVSQLLTEAGVAPDQVGVFLHGTTLATNAVIERKGAPTALVMTEGFTDTPEIGREHRFDQYNLYLEKPAPLVPRDRRFGLRERIDADGGVVEPLTDAEIERVATLLRDSGVTAVAVCLLHSYANPTHEEALAAGLALRLPEVSVSLSSRVSPLIGEFERCSTTCANAYVQPLVASYLARMQDGLRSLGIMAPVLVMMSEGALASVETAARLPVRLIESGPAGGAMLAAAVARRLRRDRLVAFDMGGTTAKICLIENGRPTQESSFEADRVYRFKKGSGLPLRIPVVELVEIGAGGGSISRVDGAGRLLVGPDSAGAAPGPACYGRGGTQPTVTDADLMLGRITPARFAGGTLSLDVDAAAQAIGGTLAAALDLPQDATAAAIAEVVEEAMASAARTYAAEKGSDLAGWTLLAFGGAAGLHAAGVARRLGIDEIVLPPNAGVGSAIGFLVAPAAFTVKRSAFAPLARLTPEEVTAIRRSMREEAQAMLQGLGDIAAAEESWTVDLRYTGQGTEITLPLAPDPLATLTDRLGAAFEAEYLRRLGLLPQGVPVEVAAWSLTVTLRAEPTDVLAAPPGPTPPAARGAARLYDLDHGVHRNAGLVERRAMPAGDSVAGPAVVVEDHTTLVIPPGMTAHCDAEGFLILRTEGLAA</sequence>
<dbReference type="GO" id="GO:0006749">
    <property type="term" value="P:glutathione metabolic process"/>
    <property type="evidence" value="ECO:0007669"/>
    <property type="project" value="TreeGrafter"/>
</dbReference>
<dbReference type="Proteomes" id="UP000548582">
    <property type="component" value="Unassembled WGS sequence"/>
</dbReference>
<evidence type="ECO:0000313" key="4">
    <source>
        <dbReference type="EMBL" id="NMJ41464.1"/>
    </source>
</evidence>
<dbReference type="SUPFAM" id="SSF53067">
    <property type="entry name" value="Actin-like ATPase domain"/>
    <property type="match status" value="1"/>
</dbReference>
<dbReference type="Pfam" id="PF05378">
    <property type="entry name" value="Hydant_A_N"/>
    <property type="match status" value="1"/>
</dbReference>
<dbReference type="InterPro" id="IPR002821">
    <property type="entry name" value="Hydantoinase_A"/>
</dbReference>
<gene>
    <name evidence="4" type="ORF">GWK16_09450</name>
</gene>
<dbReference type="PANTHER" id="PTHR11365:SF23">
    <property type="entry name" value="HYPOTHETICAL 5-OXOPROLINASE (EUROFUNG)-RELATED"/>
    <property type="match status" value="1"/>
</dbReference>
<dbReference type="PANTHER" id="PTHR11365">
    <property type="entry name" value="5-OXOPROLINASE RELATED"/>
    <property type="match status" value="1"/>
</dbReference>
<accession>A0A848EAE4</accession>
<dbReference type="Pfam" id="PF01968">
    <property type="entry name" value="Hydantoinase_A"/>
    <property type="match status" value="1"/>
</dbReference>
<keyword evidence="5" id="KW-1185">Reference proteome</keyword>
<feature type="domain" description="Hydantoinase/oxoprolinase N-terminal" evidence="2">
    <location>
        <begin position="3"/>
        <end position="172"/>
    </location>
</feature>
<dbReference type="EMBL" id="JABBKX010000002">
    <property type="protein sequence ID" value="NMJ41464.1"/>
    <property type="molecule type" value="Genomic_DNA"/>
</dbReference>
<reference evidence="4 5" key="1">
    <citation type="submission" date="2020-03" db="EMBL/GenBank/DDBJ databases">
        <authorList>
            <person name="Sun Q."/>
        </authorList>
    </citation>
    <scope>NUCLEOTIDE SEQUENCE [LARGE SCALE GENOMIC DNA]</scope>
    <source>
        <strain evidence="4 5">JC162</strain>
    </source>
</reference>
<dbReference type="InterPro" id="IPR008040">
    <property type="entry name" value="Hydant_A_N"/>
</dbReference>
<feature type="domain" description="Acetophenone carboxylase-like C-terminal" evidence="3">
    <location>
        <begin position="614"/>
        <end position="684"/>
    </location>
</feature>
<feature type="domain" description="Hydantoinase A/oxoprolinase" evidence="1">
    <location>
        <begin position="200"/>
        <end position="492"/>
    </location>
</feature>
<proteinExistence type="predicted"/>
<dbReference type="GO" id="GO:0005829">
    <property type="term" value="C:cytosol"/>
    <property type="evidence" value="ECO:0007669"/>
    <property type="project" value="TreeGrafter"/>
</dbReference>
<dbReference type="InterPro" id="IPR043129">
    <property type="entry name" value="ATPase_NBD"/>
</dbReference>
<organism evidence="4 5">
    <name type="scientific">Neoroseomonas marina</name>
    <dbReference type="NCBI Taxonomy" id="1232220"/>
    <lineage>
        <taxon>Bacteria</taxon>
        <taxon>Pseudomonadati</taxon>
        <taxon>Pseudomonadota</taxon>
        <taxon>Alphaproteobacteria</taxon>
        <taxon>Acetobacterales</taxon>
        <taxon>Acetobacteraceae</taxon>
        <taxon>Neoroseomonas</taxon>
    </lineage>
</organism>
<evidence type="ECO:0000259" key="3">
    <source>
        <dbReference type="Pfam" id="PF19278"/>
    </source>
</evidence>
<evidence type="ECO:0000259" key="1">
    <source>
        <dbReference type="Pfam" id="PF01968"/>
    </source>
</evidence>
<dbReference type="Pfam" id="PF19278">
    <property type="entry name" value="Hydant_A_C"/>
    <property type="match status" value="1"/>
</dbReference>
<dbReference type="InterPro" id="IPR045079">
    <property type="entry name" value="Oxoprolinase-like"/>
</dbReference>
<dbReference type="RefSeq" id="WP_170053659.1">
    <property type="nucleotide sequence ID" value="NZ_JABBKX010000002.1"/>
</dbReference>
<evidence type="ECO:0000259" key="2">
    <source>
        <dbReference type="Pfam" id="PF05378"/>
    </source>
</evidence>
<name>A0A848EAE4_9PROT</name>
<comment type="caution">
    <text evidence="4">The sequence shown here is derived from an EMBL/GenBank/DDBJ whole genome shotgun (WGS) entry which is preliminary data.</text>
</comment>
<protein>
    <submittedName>
        <fullName evidence="4">Hydantoinase/oxoprolinase family protein</fullName>
    </submittedName>
</protein>
<dbReference type="GO" id="GO:0017168">
    <property type="term" value="F:5-oxoprolinase (ATP-hydrolyzing) activity"/>
    <property type="evidence" value="ECO:0007669"/>
    <property type="project" value="TreeGrafter"/>
</dbReference>